<dbReference type="AlphaFoldDB" id="J3NEF5"/>
<dbReference type="Proteomes" id="UP000006038">
    <property type="component" value="Chromosome 12"/>
</dbReference>
<dbReference type="STRING" id="4533.J3NEF5"/>
<reference evidence="1" key="1">
    <citation type="journal article" date="2013" name="Nat. Commun.">
        <title>Whole-genome sequencing of Oryza brachyantha reveals mechanisms underlying Oryza genome evolution.</title>
        <authorList>
            <person name="Chen J."/>
            <person name="Huang Q."/>
            <person name="Gao D."/>
            <person name="Wang J."/>
            <person name="Lang Y."/>
            <person name="Liu T."/>
            <person name="Li B."/>
            <person name="Bai Z."/>
            <person name="Luis Goicoechea J."/>
            <person name="Liang C."/>
            <person name="Chen C."/>
            <person name="Zhang W."/>
            <person name="Sun S."/>
            <person name="Liao Y."/>
            <person name="Zhang X."/>
            <person name="Yang L."/>
            <person name="Song C."/>
            <person name="Wang M."/>
            <person name="Shi J."/>
            <person name="Liu G."/>
            <person name="Liu J."/>
            <person name="Zhou H."/>
            <person name="Zhou W."/>
            <person name="Yu Q."/>
            <person name="An N."/>
            <person name="Chen Y."/>
            <person name="Cai Q."/>
            <person name="Wang B."/>
            <person name="Liu B."/>
            <person name="Min J."/>
            <person name="Huang Y."/>
            <person name="Wu H."/>
            <person name="Li Z."/>
            <person name="Zhang Y."/>
            <person name="Yin Y."/>
            <person name="Song W."/>
            <person name="Jiang J."/>
            <person name="Jackson S.A."/>
            <person name="Wing R.A."/>
            <person name="Wang J."/>
            <person name="Chen M."/>
        </authorList>
    </citation>
    <scope>NUCLEOTIDE SEQUENCE [LARGE SCALE GENOMIC DNA]</scope>
    <source>
        <strain evidence="1">cv. IRGC 101232</strain>
    </source>
</reference>
<dbReference type="eggNOG" id="KOG1303">
    <property type="taxonomic scope" value="Eukaryota"/>
</dbReference>
<proteinExistence type="predicted"/>
<dbReference type="EnsemblPlants" id="OB12G23630.1">
    <property type="protein sequence ID" value="OB12G23630.1"/>
    <property type="gene ID" value="OB12G23630"/>
</dbReference>
<protein>
    <submittedName>
        <fullName evidence="1">Uncharacterized protein</fullName>
    </submittedName>
</protein>
<sequence length="307" mass="32825">MTGWALGRIRPNISPEGIWGYTARRRWPAQASAAQRWRAKAGGEPLVVTLNCLECRDIGERAFVRAGRLLASAFMYAELYLVEIGFHIIDGDNLEKLFPGSSVSLRPVSLAGKQLLVVQFALVVALTSWLSSIGVLAHADVPLPSTLSLADPSYTCPPAKNVSTFLSTCGLLTPEATANETGMHLWFLTDHRPAGFDLPPSSRDDNDVDVWGRSTTAVGTAPCCPSAQVRQCRVVQVVVPDVGVQDAAGPQLDQVVRSDQLQHLRRVAAESGAGELDGAPGLAAAEATGWRGRRCGAELDGATKFQL</sequence>
<accession>J3NEF5</accession>
<organism evidence="1">
    <name type="scientific">Oryza brachyantha</name>
    <name type="common">malo sina</name>
    <dbReference type="NCBI Taxonomy" id="4533"/>
    <lineage>
        <taxon>Eukaryota</taxon>
        <taxon>Viridiplantae</taxon>
        <taxon>Streptophyta</taxon>
        <taxon>Embryophyta</taxon>
        <taxon>Tracheophyta</taxon>
        <taxon>Spermatophyta</taxon>
        <taxon>Magnoliopsida</taxon>
        <taxon>Liliopsida</taxon>
        <taxon>Poales</taxon>
        <taxon>Poaceae</taxon>
        <taxon>BOP clade</taxon>
        <taxon>Oryzoideae</taxon>
        <taxon>Oryzeae</taxon>
        <taxon>Oryzinae</taxon>
        <taxon>Oryza</taxon>
    </lineage>
</organism>
<dbReference type="HOGENOM" id="CLU_907274_0_0_1"/>
<reference evidence="1" key="2">
    <citation type="submission" date="2013-04" db="UniProtKB">
        <authorList>
            <consortium name="EnsemblPlants"/>
        </authorList>
    </citation>
    <scope>IDENTIFICATION</scope>
</reference>
<keyword evidence="2" id="KW-1185">Reference proteome</keyword>
<evidence type="ECO:0000313" key="1">
    <source>
        <dbReference type="EnsemblPlants" id="OB12G23630.1"/>
    </source>
</evidence>
<evidence type="ECO:0000313" key="2">
    <source>
        <dbReference type="Proteomes" id="UP000006038"/>
    </source>
</evidence>
<dbReference type="Gramene" id="OB12G23630.1">
    <property type="protein sequence ID" value="OB12G23630.1"/>
    <property type="gene ID" value="OB12G23630"/>
</dbReference>
<name>J3NEF5_ORYBR</name>